<accession>A0A6J6EBN3</accession>
<dbReference type="AlphaFoldDB" id="A0A6J6EBN3"/>
<proteinExistence type="inferred from homology"/>
<evidence type="ECO:0000256" key="2">
    <source>
        <dbReference type="ARBA" id="ARBA00009441"/>
    </source>
</evidence>
<name>A0A6J6EBN3_9ZZZZ</name>
<organism evidence="10">
    <name type="scientific">freshwater metagenome</name>
    <dbReference type="NCBI Taxonomy" id="449393"/>
    <lineage>
        <taxon>unclassified sequences</taxon>
        <taxon>metagenomes</taxon>
        <taxon>ecological metagenomes</taxon>
    </lineage>
</organism>
<feature type="domain" description="RecF/RecN/SMC N-terminal" evidence="9">
    <location>
        <begin position="110"/>
        <end position="189"/>
    </location>
</feature>
<dbReference type="GO" id="GO:0006310">
    <property type="term" value="P:DNA recombination"/>
    <property type="evidence" value="ECO:0007669"/>
    <property type="project" value="InterPro"/>
</dbReference>
<evidence type="ECO:0000256" key="8">
    <source>
        <dbReference type="ARBA" id="ARBA00033408"/>
    </source>
</evidence>
<dbReference type="Pfam" id="PF02463">
    <property type="entry name" value="SMC_N"/>
    <property type="match status" value="1"/>
</dbReference>
<dbReference type="InterPro" id="IPR027417">
    <property type="entry name" value="P-loop_NTPase"/>
</dbReference>
<dbReference type="GO" id="GO:0009432">
    <property type="term" value="P:SOS response"/>
    <property type="evidence" value="ECO:0007669"/>
    <property type="project" value="TreeGrafter"/>
</dbReference>
<dbReference type="CDD" id="cd03241">
    <property type="entry name" value="ABC_RecN"/>
    <property type="match status" value="1"/>
</dbReference>
<dbReference type="GO" id="GO:0005524">
    <property type="term" value="F:ATP binding"/>
    <property type="evidence" value="ECO:0007669"/>
    <property type="project" value="UniProtKB-KW"/>
</dbReference>
<dbReference type="EMBL" id="CAEZTD010000162">
    <property type="protein sequence ID" value="CAB4573842.1"/>
    <property type="molecule type" value="Genomic_DNA"/>
</dbReference>
<evidence type="ECO:0000256" key="4">
    <source>
        <dbReference type="ARBA" id="ARBA00022741"/>
    </source>
</evidence>
<gene>
    <name evidence="10" type="ORF">UFOPK1591_01460</name>
</gene>
<dbReference type="PANTHER" id="PTHR11059:SF0">
    <property type="entry name" value="DNA REPAIR PROTEIN RECN"/>
    <property type="match status" value="1"/>
</dbReference>
<protein>
    <recommendedName>
        <fullName evidence="3">DNA repair protein RecN</fullName>
    </recommendedName>
    <alternativeName>
        <fullName evidence="8">Recombination protein N</fullName>
    </alternativeName>
</protein>
<evidence type="ECO:0000259" key="9">
    <source>
        <dbReference type="Pfam" id="PF02463"/>
    </source>
</evidence>
<dbReference type="PANTHER" id="PTHR11059">
    <property type="entry name" value="DNA REPAIR PROTEIN RECN"/>
    <property type="match status" value="1"/>
</dbReference>
<dbReference type="Gene3D" id="3.40.50.300">
    <property type="entry name" value="P-loop containing nucleotide triphosphate hydrolases"/>
    <property type="match status" value="1"/>
</dbReference>
<keyword evidence="7" id="KW-0234">DNA repair</keyword>
<keyword evidence="4" id="KW-0547">Nucleotide-binding</keyword>
<evidence type="ECO:0000256" key="5">
    <source>
        <dbReference type="ARBA" id="ARBA00022763"/>
    </source>
</evidence>
<dbReference type="InterPro" id="IPR003395">
    <property type="entry name" value="RecF/RecN/SMC_N"/>
</dbReference>
<dbReference type="GO" id="GO:0006281">
    <property type="term" value="P:DNA repair"/>
    <property type="evidence" value="ECO:0007669"/>
    <property type="project" value="UniProtKB-KW"/>
</dbReference>
<evidence type="ECO:0000256" key="6">
    <source>
        <dbReference type="ARBA" id="ARBA00022840"/>
    </source>
</evidence>
<comment type="function">
    <text evidence="1">May be involved in recombinational repair of damaged DNA.</text>
</comment>
<evidence type="ECO:0000313" key="10">
    <source>
        <dbReference type="EMBL" id="CAB4573842.1"/>
    </source>
</evidence>
<evidence type="ECO:0000256" key="3">
    <source>
        <dbReference type="ARBA" id="ARBA00021315"/>
    </source>
</evidence>
<reference evidence="10" key="1">
    <citation type="submission" date="2020-05" db="EMBL/GenBank/DDBJ databases">
        <authorList>
            <person name="Chiriac C."/>
            <person name="Salcher M."/>
            <person name="Ghai R."/>
            <person name="Kavagutti S V."/>
        </authorList>
    </citation>
    <scope>NUCLEOTIDE SEQUENCE</scope>
</reference>
<sequence>MLAFADSGSARLLALDGDSERIDELTVLAGADALEVKNLGAALTAVREGSALELSASVTAELAGLSMPDSSLHVRVTALDEPTLHGYDAVEFLLKPHAGSDPRPIAKGASGGELSRVMLALEVVVAERDRVPTYVFDEVDSGVGGAAAIEIGRRLARLAQNAQVIVVTHLAQVAAFATNHLRVEKNTDGDVTVSSVVKLEGEERIAEMARLLSGLPDSDTGLEHARELVQLASLIE</sequence>
<comment type="similarity">
    <text evidence="2">Belongs to the RecN family.</text>
</comment>
<dbReference type="GO" id="GO:0043590">
    <property type="term" value="C:bacterial nucleoid"/>
    <property type="evidence" value="ECO:0007669"/>
    <property type="project" value="TreeGrafter"/>
</dbReference>
<dbReference type="SUPFAM" id="SSF52540">
    <property type="entry name" value="P-loop containing nucleoside triphosphate hydrolases"/>
    <property type="match status" value="1"/>
</dbReference>
<keyword evidence="6" id="KW-0067">ATP-binding</keyword>
<dbReference type="InterPro" id="IPR004604">
    <property type="entry name" value="DNA_recomb/repair_RecN"/>
</dbReference>
<evidence type="ECO:0000256" key="1">
    <source>
        <dbReference type="ARBA" id="ARBA00003618"/>
    </source>
</evidence>
<evidence type="ECO:0000256" key="7">
    <source>
        <dbReference type="ARBA" id="ARBA00023204"/>
    </source>
</evidence>
<keyword evidence="5" id="KW-0227">DNA damage</keyword>